<feature type="transmembrane region" description="Helical" evidence="1">
    <location>
        <begin position="36"/>
        <end position="59"/>
    </location>
</feature>
<accession>A0A0M3IN28</accession>
<organism evidence="2 3">
    <name type="scientific">Ascaris lumbricoides</name>
    <name type="common">Giant roundworm</name>
    <dbReference type="NCBI Taxonomy" id="6252"/>
    <lineage>
        <taxon>Eukaryota</taxon>
        <taxon>Metazoa</taxon>
        <taxon>Ecdysozoa</taxon>
        <taxon>Nematoda</taxon>
        <taxon>Chromadorea</taxon>
        <taxon>Rhabditida</taxon>
        <taxon>Spirurina</taxon>
        <taxon>Ascaridomorpha</taxon>
        <taxon>Ascaridoidea</taxon>
        <taxon>Ascarididae</taxon>
        <taxon>Ascaris</taxon>
    </lineage>
</organism>
<feature type="transmembrane region" description="Helical" evidence="1">
    <location>
        <begin position="71"/>
        <end position="95"/>
    </location>
</feature>
<dbReference type="WBParaSite" id="ALUE_0002015601-mRNA-1">
    <property type="protein sequence ID" value="ALUE_0002015601-mRNA-1"/>
    <property type="gene ID" value="ALUE_0002015601"/>
</dbReference>
<evidence type="ECO:0000313" key="2">
    <source>
        <dbReference type="Proteomes" id="UP000036681"/>
    </source>
</evidence>
<name>A0A0M3IN28_ASCLU</name>
<dbReference type="Proteomes" id="UP000036681">
    <property type="component" value="Unplaced"/>
</dbReference>
<feature type="transmembrane region" description="Helical" evidence="1">
    <location>
        <begin position="12"/>
        <end position="30"/>
    </location>
</feature>
<sequence>MKPSKCCTRSKLRNICLLIYSFSSSHYSLIDHCHSVVSFLLLSIFVTVPFSLCLISFFISLQRYISLHISFFLEIDFYLNSINFLLAFDLLRVFYSLSEVIGQG</sequence>
<keyword evidence="1" id="KW-1133">Transmembrane helix</keyword>
<keyword evidence="2" id="KW-1185">Reference proteome</keyword>
<evidence type="ECO:0000313" key="3">
    <source>
        <dbReference type="WBParaSite" id="ALUE_0002015601-mRNA-1"/>
    </source>
</evidence>
<dbReference type="AlphaFoldDB" id="A0A0M3IN28"/>
<keyword evidence="1" id="KW-0472">Membrane</keyword>
<keyword evidence="1" id="KW-0812">Transmembrane</keyword>
<proteinExistence type="predicted"/>
<evidence type="ECO:0000256" key="1">
    <source>
        <dbReference type="SAM" id="Phobius"/>
    </source>
</evidence>
<reference evidence="3" key="1">
    <citation type="submission" date="2017-02" db="UniProtKB">
        <authorList>
            <consortium name="WormBaseParasite"/>
        </authorList>
    </citation>
    <scope>IDENTIFICATION</scope>
</reference>
<protein>
    <submittedName>
        <fullName evidence="3">Ovule protein</fullName>
    </submittedName>
</protein>